<feature type="non-terminal residue" evidence="2">
    <location>
        <position position="1"/>
    </location>
</feature>
<dbReference type="Proteomes" id="UP001190700">
    <property type="component" value="Unassembled WGS sequence"/>
</dbReference>
<feature type="region of interest" description="Disordered" evidence="1">
    <location>
        <begin position="604"/>
        <end position="683"/>
    </location>
</feature>
<protein>
    <submittedName>
        <fullName evidence="2">Uncharacterized protein</fullName>
    </submittedName>
</protein>
<dbReference type="Pfam" id="PF09366">
    <property type="entry name" value="DUF1997"/>
    <property type="match status" value="1"/>
</dbReference>
<accession>A0AAE0BIW8</accession>
<gene>
    <name evidence="2" type="ORF">CYMTET_52491</name>
</gene>
<feature type="region of interest" description="Disordered" evidence="1">
    <location>
        <begin position="381"/>
        <end position="426"/>
    </location>
</feature>
<dbReference type="AlphaFoldDB" id="A0AAE0BIW8"/>
<name>A0AAE0BIW8_9CHLO</name>
<dbReference type="EMBL" id="LGRX02034596">
    <property type="protein sequence ID" value="KAK3237433.1"/>
    <property type="molecule type" value="Genomic_DNA"/>
</dbReference>
<organism evidence="2 3">
    <name type="scientific">Cymbomonas tetramitiformis</name>
    <dbReference type="NCBI Taxonomy" id="36881"/>
    <lineage>
        <taxon>Eukaryota</taxon>
        <taxon>Viridiplantae</taxon>
        <taxon>Chlorophyta</taxon>
        <taxon>Pyramimonadophyceae</taxon>
        <taxon>Pyramimonadales</taxon>
        <taxon>Pyramimonadaceae</taxon>
        <taxon>Cymbomonas</taxon>
    </lineage>
</organism>
<evidence type="ECO:0000313" key="2">
    <source>
        <dbReference type="EMBL" id="KAK3237433.1"/>
    </source>
</evidence>
<comment type="caution">
    <text evidence="2">The sequence shown here is derived from an EMBL/GenBank/DDBJ whole genome shotgun (WGS) entry which is preliminary data.</text>
</comment>
<reference evidence="2 3" key="1">
    <citation type="journal article" date="2015" name="Genome Biol. Evol.">
        <title>Comparative Genomics of a Bacterivorous Green Alga Reveals Evolutionary Causalities and Consequences of Phago-Mixotrophic Mode of Nutrition.</title>
        <authorList>
            <person name="Burns J.A."/>
            <person name="Paasch A."/>
            <person name="Narechania A."/>
            <person name="Kim E."/>
        </authorList>
    </citation>
    <scope>NUCLEOTIDE SEQUENCE [LARGE SCALE GENOMIC DNA]</scope>
    <source>
        <strain evidence="2 3">PLY_AMNH</strain>
    </source>
</reference>
<dbReference type="InterPro" id="IPR018971">
    <property type="entry name" value="DUF1997"/>
</dbReference>
<keyword evidence="3" id="KW-1185">Reference proteome</keyword>
<feature type="compositionally biased region" description="Gly residues" evidence="1">
    <location>
        <begin position="611"/>
        <end position="622"/>
    </location>
</feature>
<evidence type="ECO:0000313" key="3">
    <source>
        <dbReference type="Proteomes" id="UP001190700"/>
    </source>
</evidence>
<feature type="compositionally biased region" description="Gly residues" evidence="1">
    <location>
        <begin position="629"/>
        <end position="640"/>
    </location>
</feature>
<evidence type="ECO:0000256" key="1">
    <source>
        <dbReference type="SAM" id="MobiDB-lite"/>
    </source>
</evidence>
<feature type="region of interest" description="Disordered" evidence="1">
    <location>
        <begin position="47"/>
        <end position="106"/>
    </location>
</feature>
<sequence length="921" mass="97459">AEYSWWSGAECTTSSSRTWQMPRLRDGFSDLAPSHSRAFASSAMMDIDASASQSEDRAVHPATTNGALLQEDGDARLPDGPADATPTTASEERGSEERSDPEEGLEDTTLEIKETDPVIISEEMSGFAEMEVTADMSLGAGMVRVDPGLAQQALQGMGPVVVDIESEDGLPLRVTVEPGAARGVSAAEVRIGRKWMDSVAEARRRRLGAWGGRLEEQAEGRGAERRRRHWQKWRAEWGGLWLKNLDLQEGAVAVGSSVKCSPDVGLPAEVDAGLTAEVDAGLPAEVDAGLPAEVAAGLPAEVAAGLPAEVKGGELSVHEVNARADVQGRAQNAQLAEGHRSVESTVGNSWEVPVQLRVEEGSAAAGARDGALSLEEGAAMEGWQGAQPTSERPPNEGRKGVPTQGGGGSPTQADEDGPPQEGEGSATPHEVLDVAEEMSAEDAAADVAEEMSGENAAVDVAEEVSGEDAAADVAEEVHMEERAGKNADVDMKEEASGVKGAVDVAEGVDDVDTGAHTVRRDGGGDAALDVMEEAQGEDGSADVAGCGGAADVAAAKIDNGRAADASEDEDGMEAMLAERPAWPPEPNGATDFVGKEEGKGRLLKEEEKNGEGGGAACRGGPGVEEKNGEGGGAACRGGPGVEERSDLQSSNETVDPKTTPHIQSLTDEEVASEPYVKAGGKQGEREAYWRLAEEERELQAQAMSAPEYKCLLEQWLLDMAATSKDFSAAAKKGTSFFAKSTITVGPIREPPGRGGAASVELWAKDTTNLLGLVYSPNRVKRLYDSTYRIKLVELDFFSWSFIPIYELYTLERRGQLRFRGGHVWLDPENIPLALQNVELTMKMDGILDVVRNPDTGEVTLRAYANLAVVAALPSWIQNIPGVQKAGDSILEAILAAIRLAAKYKIEPAYLEWAQEQQRTVK</sequence>
<proteinExistence type="predicted"/>